<organism evidence="1 2">
    <name type="scientific">Planctopirus hydrillae</name>
    <dbReference type="NCBI Taxonomy" id="1841610"/>
    <lineage>
        <taxon>Bacteria</taxon>
        <taxon>Pseudomonadati</taxon>
        <taxon>Planctomycetota</taxon>
        <taxon>Planctomycetia</taxon>
        <taxon>Planctomycetales</taxon>
        <taxon>Planctomycetaceae</taxon>
        <taxon>Planctopirus</taxon>
    </lineage>
</organism>
<keyword evidence="2" id="KW-1185">Reference proteome</keyword>
<dbReference type="EMBL" id="LYDR01000113">
    <property type="protein sequence ID" value="ODA30189.1"/>
    <property type="molecule type" value="Genomic_DNA"/>
</dbReference>
<name>A0A1C3EAE6_9PLAN</name>
<gene>
    <name evidence="1" type="ORF">A6X21_06080</name>
</gene>
<dbReference type="Proteomes" id="UP000094828">
    <property type="component" value="Unassembled WGS sequence"/>
</dbReference>
<protein>
    <submittedName>
        <fullName evidence="1">Uncharacterized protein</fullName>
    </submittedName>
</protein>
<reference evidence="1 2" key="1">
    <citation type="submission" date="2016-05" db="EMBL/GenBank/DDBJ databases">
        <title>Genomic and physiological characterization of Planctopirus sp. isolated from fresh water lake.</title>
        <authorList>
            <person name="Subhash Y."/>
            <person name="Ramana C."/>
        </authorList>
    </citation>
    <scope>NUCLEOTIDE SEQUENCE [LARGE SCALE GENOMIC DNA]</scope>
    <source>
        <strain evidence="1 2">JC280</strain>
    </source>
</reference>
<comment type="caution">
    <text evidence="1">The sequence shown here is derived from an EMBL/GenBank/DDBJ whole genome shotgun (WGS) entry which is preliminary data.</text>
</comment>
<evidence type="ECO:0000313" key="1">
    <source>
        <dbReference type="EMBL" id="ODA30189.1"/>
    </source>
</evidence>
<evidence type="ECO:0000313" key="2">
    <source>
        <dbReference type="Proteomes" id="UP000094828"/>
    </source>
</evidence>
<dbReference type="STRING" id="1841610.A6X21_06080"/>
<accession>A0A1C3EAE6</accession>
<sequence length="162" mass="18290">MSYFFSFDMQVDRPFRFDKAMPVRALICGGVLSLSACGPGFTEPMQKSPNSIIGKTTQDIGEFKPEEKKEVSDQKLNVTNPVTGPLEAYRPMVERVVIAQIDQALRLYEAENGKYPATYEEFMEQIIKKNGIRLPVLPGGWKYEYNVAEHKLEVVQDKPAAP</sequence>
<dbReference type="AlphaFoldDB" id="A0A1C3EAE6"/>
<dbReference type="OrthoDB" id="213044at2"/>
<dbReference type="RefSeq" id="WP_131818337.1">
    <property type="nucleotide sequence ID" value="NZ_LYDR01000113.1"/>
</dbReference>
<proteinExistence type="predicted"/>